<dbReference type="CDD" id="cd00275">
    <property type="entry name" value="C2_PLC_like"/>
    <property type="match status" value="1"/>
</dbReference>
<dbReference type="GO" id="GO:0004435">
    <property type="term" value="F:phosphatidylinositol-4,5-bisphosphate phospholipase C activity"/>
    <property type="evidence" value="ECO:0007669"/>
    <property type="project" value="InterPro"/>
</dbReference>
<protein>
    <recommendedName>
        <fullName evidence="5">C2 domain-containing protein</fullName>
    </recommendedName>
</protein>
<feature type="domain" description="C2" evidence="1">
    <location>
        <begin position="47"/>
        <end position="173"/>
    </location>
</feature>
<proteinExistence type="predicted"/>
<dbReference type="Gene3D" id="2.60.40.150">
    <property type="entry name" value="C2 domain"/>
    <property type="match status" value="1"/>
</dbReference>
<reference evidence="3" key="1">
    <citation type="submission" date="2021-02" db="EMBL/GenBank/DDBJ databases">
        <authorList>
            <person name="Nowell W R."/>
        </authorList>
    </citation>
    <scope>NUCLEOTIDE SEQUENCE</scope>
</reference>
<dbReference type="SUPFAM" id="SSF51695">
    <property type="entry name" value="PLC-like phosphodiesterases"/>
    <property type="match status" value="1"/>
</dbReference>
<feature type="domain" description="PI-PLC Y-box" evidence="2">
    <location>
        <begin position="1"/>
        <end position="33"/>
    </location>
</feature>
<dbReference type="InterPro" id="IPR035892">
    <property type="entry name" value="C2_domain_sf"/>
</dbReference>
<dbReference type="InterPro" id="IPR001711">
    <property type="entry name" value="PLipase_C_Pinositol-sp_Y"/>
</dbReference>
<dbReference type="EMBL" id="CAJOAY010002732">
    <property type="protein sequence ID" value="CAF3975409.1"/>
    <property type="molecule type" value="Genomic_DNA"/>
</dbReference>
<dbReference type="PROSITE" id="PS50008">
    <property type="entry name" value="PIPLC_Y_DOMAIN"/>
    <property type="match status" value="1"/>
</dbReference>
<dbReference type="PANTHER" id="PTHR10336">
    <property type="entry name" value="PHOSPHOINOSITIDE-SPECIFIC PHOSPHOLIPASE C FAMILY PROTEIN"/>
    <property type="match status" value="1"/>
</dbReference>
<dbReference type="SMART" id="SM00239">
    <property type="entry name" value="C2"/>
    <property type="match status" value="1"/>
</dbReference>
<dbReference type="GO" id="GO:0046488">
    <property type="term" value="P:phosphatidylinositol metabolic process"/>
    <property type="evidence" value="ECO:0007669"/>
    <property type="project" value="TreeGrafter"/>
</dbReference>
<dbReference type="InterPro" id="IPR000008">
    <property type="entry name" value="C2_dom"/>
</dbReference>
<accession>A0A819M832</accession>
<dbReference type="SUPFAM" id="SSF49562">
    <property type="entry name" value="C2 domain (Calcium/lipid-binding domain, CaLB)"/>
    <property type="match status" value="1"/>
</dbReference>
<dbReference type="Proteomes" id="UP000663881">
    <property type="component" value="Unassembled WGS sequence"/>
</dbReference>
<dbReference type="PROSITE" id="PS50004">
    <property type="entry name" value="C2"/>
    <property type="match status" value="1"/>
</dbReference>
<comment type="caution">
    <text evidence="3">The sequence shown here is derived from an EMBL/GenBank/DDBJ whole genome shotgun (WGS) entry which is preliminary data.</text>
</comment>
<gene>
    <name evidence="3" type="ORF">OKA104_LOCUS28347</name>
</gene>
<name>A0A819M832_9BILA</name>
<dbReference type="GO" id="GO:0007214">
    <property type="term" value="P:gamma-aminobutyric acid signaling pathway"/>
    <property type="evidence" value="ECO:0007669"/>
    <property type="project" value="TreeGrafter"/>
</dbReference>
<evidence type="ECO:0000259" key="2">
    <source>
        <dbReference type="PROSITE" id="PS50008"/>
    </source>
</evidence>
<organism evidence="3 4">
    <name type="scientific">Adineta steineri</name>
    <dbReference type="NCBI Taxonomy" id="433720"/>
    <lineage>
        <taxon>Eukaryota</taxon>
        <taxon>Metazoa</taxon>
        <taxon>Spiralia</taxon>
        <taxon>Gnathifera</taxon>
        <taxon>Rotifera</taxon>
        <taxon>Eurotatoria</taxon>
        <taxon>Bdelloidea</taxon>
        <taxon>Adinetida</taxon>
        <taxon>Adinetidae</taxon>
        <taxon>Adineta</taxon>
    </lineage>
</organism>
<dbReference type="GO" id="GO:0032228">
    <property type="term" value="P:regulation of synaptic transmission, GABAergic"/>
    <property type="evidence" value="ECO:0007669"/>
    <property type="project" value="TreeGrafter"/>
</dbReference>
<dbReference type="PANTHER" id="PTHR10336:SF196">
    <property type="entry name" value="PHOSPHOINOSITIDE PHOSPHOLIPASE C"/>
    <property type="match status" value="1"/>
</dbReference>
<evidence type="ECO:0000313" key="3">
    <source>
        <dbReference type="EMBL" id="CAF3975409.1"/>
    </source>
</evidence>
<dbReference type="InterPro" id="IPR017946">
    <property type="entry name" value="PLC-like_Pdiesterase_TIM-brl"/>
</dbReference>
<dbReference type="GO" id="GO:0048015">
    <property type="term" value="P:phosphatidylinositol-mediated signaling"/>
    <property type="evidence" value="ECO:0007669"/>
    <property type="project" value="TreeGrafter"/>
</dbReference>
<dbReference type="Gene3D" id="3.20.20.190">
    <property type="entry name" value="Phosphatidylinositol (PI) phosphodiesterase"/>
    <property type="match status" value="1"/>
</dbReference>
<sequence length="415" mass="47341">MNYQTAGKFMDVYFGRFLRNGGCGYVLKPPYLRHNNTITTNSMASSSLSTNKFTPNSYSSNTPRILHIKIISAIHLPRPEQAELKANSVDPYIVVQIFGAPRDCDETRTKTIYHNCENPQFNEAFEFEITFPELALIRFVVLDDDSLDYDFIGQYTLPFECIQPGYRHVHLYTIGGDLIANAYLFVHIVINSKSLAVKPRRTLSRYRRSIIRRKLRVASFRPVSYKQVDDLFKSVVEPLETAFEYRHAVEHSLCELNERCGLPDISNVKQCVRKIASRLQNANLVGAVIIRNKSLLPMFEYSPTLPELSLQSVVALEEVVNRCRNLIDNGCIIHKKLYSVQTELCELSKDIPKLLETNGVRGKKFTKAIDNFSYNLALLHGQTDLLNKAKEDANVTIRQILEAAETTHMLIQSNE</sequence>
<dbReference type="Pfam" id="PF00168">
    <property type="entry name" value="C2"/>
    <property type="match status" value="1"/>
</dbReference>
<dbReference type="InterPro" id="IPR001192">
    <property type="entry name" value="PI-PLC_fam"/>
</dbReference>
<dbReference type="GO" id="GO:0051209">
    <property type="term" value="P:release of sequestered calcium ion into cytosol"/>
    <property type="evidence" value="ECO:0007669"/>
    <property type="project" value="TreeGrafter"/>
</dbReference>
<evidence type="ECO:0000313" key="4">
    <source>
        <dbReference type="Proteomes" id="UP000663881"/>
    </source>
</evidence>
<evidence type="ECO:0000259" key="1">
    <source>
        <dbReference type="PROSITE" id="PS50004"/>
    </source>
</evidence>
<evidence type="ECO:0008006" key="5">
    <source>
        <dbReference type="Google" id="ProtNLM"/>
    </source>
</evidence>
<dbReference type="AlphaFoldDB" id="A0A819M832"/>